<dbReference type="eggNOG" id="KOG2753">
    <property type="taxonomic scope" value="Eukaryota"/>
</dbReference>
<evidence type="ECO:0000313" key="2">
    <source>
        <dbReference type="Proteomes" id="UP000015104"/>
    </source>
</evidence>
<keyword evidence="2" id="KW-1185">Reference proteome</keyword>
<dbReference type="EnsemblMetazoa" id="tetur01g11450.1">
    <property type="protein sequence ID" value="tetur01g11450.1"/>
    <property type="gene ID" value="tetur01g11450"/>
</dbReference>
<dbReference type="HOGENOM" id="CLU_1654383_0_0_1"/>
<dbReference type="EMBL" id="CAEY01000467">
    <property type="status" value="NOT_ANNOTATED_CDS"/>
    <property type="molecule type" value="Genomic_DNA"/>
</dbReference>
<evidence type="ECO:0000313" key="1">
    <source>
        <dbReference type="EnsemblMetazoa" id="tetur01g11450.1"/>
    </source>
</evidence>
<reference evidence="1" key="2">
    <citation type="submission" date="2015-06" db="UniProtKB">
        <authorList>
            <consortium name="EnsemblMetazoa"/>
        </authorList>
    </citation>
    <scope>IDENTIFICATION</scope>
</reference>
<accession>T1JSR3</accession>
<reference evidence="2" key="1">
    <citation type="submission" date="2011-08" db="EMBL/GenBank/DDBJ databases">
        <authorList>
            <person name="Rombauts S."/>
        </authorList>
    </citation>
    <scope>NUCLEOTIDE SEQUENCE</scope>
    <source>
        <strain evidence="2">London</strain>
    </source>
</reference>
<dbReference type="STRING" id="32264.T1JSR3"/>
<dbReference type="AlphaFoldDB" id="T1JSR3"/>
<name>T1JSR3_TETUR</name>
<organism evidence="1 2">
    <name type="scientific">Tetranychus urticae</name>
    <name type="common">Two-spotted spider mite</name>
    <dbReference type="NCBI Taxonomy" id="32264"/>
    <lineage>
        <taxon>Eukaryota</taxon>
        <taxon>Metazoa</taxon>
        <taxon>Ecdysozoa</taxon>
        <taxon>Arthropoda</taxon>
        <taxon>Chelicerata</taxon>
        <taxon>Arachnida</taxon>
        <taxon>Acari</taxon>
        <taxon>Acariformes</taxon>
        <taxon>Trombidiformes</taxon>
        <taxon>Prostigmata</taxon>
        <taxon>Eleutherengona</taxon>
        <taxon>Raphignathae</taxon>
        <taxon>Tetranychoidea</taxon>
        <taxon>Tetranychidae</taxon>
        <taxon>Tetranychus</taxon>
    </lineage>
</organism>
<proteinExistence type="predicted"/>
<sequence length="160" mass="19063">MQFTADFAPYGPSLFKLCNIPSDRTTRRYLFVRLFRRRRLRFSIRNLHPYCLRYRRLVLSLKPRYGSFQTIKKELQLKDEDVETFIIDVSGSKNDRVNKKSPVTSTMHRTFGRKQWQQLRDTRLLSVYKVYRIDIVTHYLCVTLYAKSSSSFPPSAVQIL</sequence>
<dbReference type="Proteomes" id="UP000015104">
    <property type="component" value="Unassembled WGS sequence"/>
</dbReference>
<protein>
    <submittedName>
        <fullName evidence="1">Uncharacterized protein</fullName>
    </submittedName>
</protein>